<accession>A0AAV4TP99</accession>
<evidence type="ECO:0008006" key="3">
    <source>
        <dbReference type="Google" id="ProtNLM"/>
    </source>
</evidence>
<organism evidence="1 2">
    <name type="scientific">Caerostris extrusa</name>
    <name type="common">Bark spider</name>
    <name type="synonym">Caerostris bankana</name>
    <dbReference type="NCBI Taxonomy" id="172846"/>
    <lineage>
        <taxon>Eukaryota</taxon>
        <taxon>Metazoa</taxon>
        <taxon>Ecdysozoa</taxon>
        <taxon>Arthropoda</taxon>
        <taxon>Chelicerata</taxon>
        <taxon>Arachnida</taxon>
        <taxon>Araneae</taxon>
        <taxon>Araneomorphae</taxon>
        <taxon>Entelegynae</taxon>
        <taxon>Araneoidea</taxon>
        <taxon>Araneidae</taxon>
        <taxon>Caerostris</taxon>
    </lineage>
</organism>
<name>A0AAV4TP99_CAEEX</name>
<proteinExistence type="predicted"/>
<dbReference type="AlphaFoldDB" id="A0AAV4TP99"/>
<evidence type="ECO:0000313" key="2">
    <source>
        <dbReference type="Proteomes" id="UP001054945"/>
    </source>
</evidence>
<dbReference type="Proteomes" id="UP001054945">
    <property type="component" value="Unassembled WGS sequence"/>
</dbReference>
<reference evidence="1 2" key="1">
    <citation type="submission" date="2021-06" db="EMBL/GenBank/DDBJ databases">
        <title>Caerostris extrusa draft genome.</title>
        <authorList>
            <person name="Kono N."/>
            <person name="Arakawa K."/>
        </authorList>
    </citation>
    <scope>NUCLEOTIDE SEQUENCE [LARGE SCALE GENOMIC DNA]</scope>
</reference>
<comment type="caution">
    <text evidence="1">The sequence shown here is derived from an EMBL/GenBank/DDBJ whole genome shotgun (WGS) entry which is preliminary data.</text>
</comment>
<dbReference type="EMBL" id="BPLR01011457">
    <property type="protein sequence ID" value="GIY46670.1"/>
    <property type="molecule type" value="Genomic_DNA"/>
</dbReference>
<keyword evidence="2" id="KW-1185">Reference proteome</keyword>
<evidence type="ECO:0000313" key="1">
    <source>
        <dbReference type="EMBL" id="GIY46670.1"/>
    </source>
</evidence>
<sequence>MNLAKFAVVMLPPIYQCFHILQNCTIKTDAIKNECKIISILDEPVVVDIRSRQRGTSSFPVRNPACTSLSTRLSDRQPTRRECS</sequence>
<protein>
    <recommendedName>
        <fullName evidence="3">Secreted protein</fullName>
    </recommendedName>
</protein>
<gene>
    <name evidence="1" type="ORF">CEXT_541901</name>
</gene>